<dbReference type="AlphaFoldDB" id="A0A4P6KFJ4"/>
<protein>
    <recommendedName>
        <fullName evidence="3">DUF3168 domain-containing protein</fullName>
    </recommendedName>
</protein>
<accession>A0A4P6KFJ4</accession>
<evidence type="ECO:0000313" key="1">
    <source>
        <dbReference type="EMBL" id="QBE48751.1"/>
    </source>
</evidence>
<name>A0A4P6KFJ4_9MICO</name>
<dbReference type="Proteomes" id="UP000289260">
    <property type="component" value="Chromosome"/>
</dbReference>
<reference evidence="1 2" key="1">
    <citation type="submission" date="2019-02" db="EMBL/GenBank/DDBJ databases">
        <authorList>
            <person name="Sun L."/>
            <person name="Pan D."/>
            <person name="Wu X."/>
        </authorList>
    </citation>
    <scope>NUCLEOTIDE SEQUENCE [LARGE SCALE GENOMIC DNA]</scope>
    <source>
        <strain evidence="1 2">JW-1</strain>
    </source>
</reference>
<evidence type="ECO:0000313" key="2">
    <source>
        <dbReference type="Proteomes" id="UP000289260"/>
    </source>
</evidence>
<keyword evidence="2" id="KW-1185">Reference proteome</keyword>
<proteinExistence type="predicted"/>
<dbReference type="KEGG" id="ltr:EVS81_07830"/>
<sequence length="124" mass="13392">MSTRTERLAQIRDTIAEHVPEGVPVTSDARDLDKRRQAEGVVFVHPAPRLEFPVPQVTRCTWTVWVLGKAGDALDAMGAIDPILDALIASPLPLDAAEPGAREGTDGAPDLPGYSLTITEDFYN</sequence>
<gene>
    <name evidence="1" type="ORF">EVS81_07830</name>
</gene>
<evidence type="ECO:0008006" key="3">
    <source>
        <dbReference type="Google" id="ProtNLM"/>
    </source>
</evidence>
<dbReference type="RefSeq" id="WP_130109886.1">
    <property type="nucleotide sequence ID" value="NZ_CP035806.1"/>
</dbReference>
<dbReference type="EMBL" id="CP035806">
    <property type="protein sequence ID" value="QBE48751.1"/>
    <property type="molecule type" value="Genomic_DNA"/>
</dbReference>
<organism evidence="1 2">
    <name type="scientific">Leucobacter triazinivorans</name>
    <dbReference type="NCBI Taxonomy" id="1784719"/>
    <lineage>
        <taxon>Bacteria</taxon>
        <taxon>Bacillati</taxon>
        <taxon>Actinomycetota</taxon>
        <taxon>Actinomycetes</taxon>
        <taxon>Micrococcales</taxon>
        <taxon>Microbacteriaceae</taxon>
        <taxon>Leucobacter</taxon>
    </lineage>
</organism>